<accession>A0AA40A5X6</accession>
<reference evidence="1" key="1">
    <citation type="submission" date="2023-06" db="EMBL/GenBank/DDBJ databases">
        <title>Genome-scale phylogeny and comparative genomics of the fungal order Sordariales.</title>
        <authorList>
            <consortium name="Lawrence Berkeley National Laboratory"/>
            <person name="Hensen N."/>
            <person name="Bonometti L."/>
            <person name="Westerberg I."/>
            <person name="Brannstrom I.O."/>
            <person name="Guillou S."/>
            <person name="Cros-Aarteil S."/>
            <person name="Calhoun S."/>
            <person name="Haridas S."/>
            <person name="Kuo A."/>
            <person name="Mondo S."/>
            <person name="Pangilinan J."/>
            <person name="Riley R."/>
            <person name="LaButti K."/>
            <person name="Andreopoulos B."/>
            <person name="Lipzen A."/>
            <person name="Chen C."/>
            <person name="Yanf M."/>
            <person name="Daum C."/>
            <person name="Ng V."/>
            <person name="Clum A."/>
            <person name="Steindorff A."/>
            <person name="Ohm R."/>
            <person name="Martin F."/>
            <person name="Silar P."/>
            <person name="Natvig D."/>
            <person name="Lalanne C."/>
            <person name="Gautier V."/>
            <person name="Ament-velasquez S.L."/>
            <person name="Kruys A."/>
            <person name="Hutchinson M.I."/>
            <person name="Powell A.J."/>
            <person name="Barry K."/>
            <person name="Miller A.N."/>
            <person name="Grigoriev I.V."/>
            <person name="Debuchy R."/>
            <person name="Gladieux P."/>
            <person name="Thoren M.H."/>
            <person name="Johannesson H."/>
        </authorList>
    </citation>
    <scope>NUCLEOTIDE SEQUENCE</scope>
    <source>
        <strain evidence="1">SMH2392-1A</strain>
    </source>
</reference>
<dbReference type="Proteomes" id="UP001172101">
    <property type="component" value="Unassembled WGS sequence"/>
</dbReference>
<dbReference type="RefSeq" id="XP_060293181.1">
    <property type="nucleotide sequence ID" value="XM_060434932.1"/>
</dbReference>
<evidence type="ECO:0000313" key="1">
    <source>
        <dbReference type="EMBL" id="KAK0709877.1"/>
    </source>
</evidence>
<gene>
    <name evidence="1" type="ORF">B0T26DRAFT_427725</name>
</gene>
<proteinExistence type="predicted"/>
<keyword evidence="2" id="KW-1185">Reference proteome</keyword>
<name>A0AA40A5X6_9PEZI</name>
<organism evidence="1 2">
    <name type="scientific">Lasiosphaeria miniovina</name>
    <dbReference type="NCBI Taxonomy" id="1954250"/>
    <lineage>
        <taxon>Eukaryota</taxon>
        <taxon>Fungi</taxon>
        <taxon>Dikarya</taxon>
        <taxon>Ascomycota</taxon>
        <taxon>Pezizomycotina</taxon>
        <taxon>Sordariomycetes</taxon>
        <taxon>Sordariomycetidae</taxon>
        <taxon>Sordariales</taxon>
        <taxon>Lasiosphaeriaceae</taxon>
        <taxon>Lasiosphaeria</taxon>
    </lineage>
</organism>
<evidence type="ECO:0000313" key="2">
    <source>
        <dbReference type="Proteomes" id="UP001172101"/>
    </source>
</evidence>
<dbReference type="EMBL" id="JAUIRO010000006">
    <property type="protein sequence ID" value="KAK0709877.1"/>
    <property type="molecule type" value="Genomic_DNA"/>
</dbReference>
<dbReference type="AlphaFoldDB" id="A0AA40A5X6"/>
<protein>
    <submittedName>
        <fullName evidence="1">Uncharacterized protein</fullName>
    </submittedName>
</protein>
<dbReference type="GeneID" id="85318202"/>
<sequence length="305" mass="34303">MLPPAKARQMWPAGGRIHTYILPLGWAFRLLSFRARARDAAYRLFPNSIQGGKMFPFGRFGHTKHPLPSLLLVHQYIFSYSAYHARIKFLRCGWPRLKHRPRAPRVPHPFVVCRLLQYLPPTFFAVAREKIISHLQGVTGVCDMGKESRYMGRTPHSLFVYLLASVRERMFWFCLSLVGDSASSLCLGVLVLALPTPSSDQAVSSQPATGPSYPRVRQLLLPKYGRQSGNTTTYSSLHHRRQPAADCTYLAQTPVAVTLVRSESELGWQRGGRKKEKKVTCDPILTAYLLLAVAFLPGKNKAPSM</sequence>
<comment type="caution">
    <text evidence="1">The sequence shown here is derived from an EMBL/GenBank/DDBJ whole genome shotgun (WGS) entry which is preliminary data.</text>
</comment>